<evidence type="ECO:0000256" key="1">
    <source>
        <dbReference type="ARBA" id="ARBA00001668"/>
    </source>
</evidence>
<evidence type="ECO:0000256" key="16">
    <source>
        <dbReference type="PROSITE-ProRule" id="PRU00391"/>
    </source>
</evidence>
<organism evidence="19 20">
    <name type="scientific">Candidatus Kerfeldbacteria bacterium CG_4_10_14_0_8_um_filter_42_10</name>
    <dbReference type="NCBI Taxonomy" id="2014248"/>
    <lineage>
        <taxon>Bacteria</taxon>
        <taxon>Candidatus Kerfeldiibacteriota</taxon>
    </lineage>
</organism>
<dbReference type="NCBIfam" id="TIGR00577">
    <property type="entry name" value="fpg"/>
    <property type="match status" value="1"/>
</dbReference>
<dbReference type="InterPro" id="IPR010663">
    <property type="entry name" value="Znf_FPG/IleRS"/>
</dbReference>
<keyword evidence="12" id="KW-0456">Lyase</keyword>
<keyword evidence="11" id="KW-0234">DNA repair</keyword>
<dbReference type="PROSITE" id="PS01242">
    <property type="entry name" value="ZF_FPG_1"/>
    <property type="match status" value="1"/>
</dbReference>
<dbReference type="InterPro" id="IPR015886">
    <property type="entry name" value="H2TH_FPG"/>
</dbReference>
<evidence type="ECO:0000313" key="19">
    <source>
        <dbReference type="EMBL" id="PIY97108.1"/>
    </source>
</evidence>
<evidence type="ECO:0000256" key="12">
    <source>
        <dbReference type="ARBA" id="ARBA00023239"/>
    </source>
</evidence>
<dbReference type="GO" id="GO:0008270">
    <property type="term" value="F:zinc ion binding"/>
    <property type="evidence" value="ECO:0007669"/>
    <property type="project" value="UniProtKB-KW"/>
</dbReference>
<dbReference type="AlphaFoldDB" id="A0A2M7RK33"/>
<evidence type="ECO:0000256" key="6">
    <source>
        <dbReference type="ARBA" id="ARBA00022763"/>
    </source>
</evidence>
<dbReference type="SMART" id="SM00898">
    <property type="entry name" value="Fapy_DNA_glyco"/>
    <property type="match status" value="1"/>
</dbReference>
<protein>
    <submittedName>
        <fullName evidence="19">Formamidopyrimidine-DNA glycosylase</fullName>
    </submittedName>
</protein>
<evidence type="ECO:0000256" key="14">
    <source>
        <dbReference type="ARBA" id="ARBA00023295"/>
    </source>
</evidence>
<proteinExistence type="inferred from homology"/>
<evidence type="ECO:0000256" key="8">
    <source>
        <dbReference type="ARBA" id="ARBA00022801"/>
    </source>
</evidence>
<feature type="domain" description="Formamidopyrimidine-DNA glycosylase catalytic" evidence="18">
    <location>
        <begin position="5"/>
        <end position="129"/>
    </location>
</feature>
<accession>A0A2M7RK33</accession>
<dbReference type="Pfam" id="PF06827">
    <property type="entry name" value="zf-FPG_IleRS"/>
    <property type="match status" value="1"/>
</dbReference>
<evidence type="ECO:0000256" key="9">
    <source>
        <dbReference type="ARBA" id="ARBA00022833"/>
    </source>
</evidence>
<dbReference type="Gene3D" id="3.20.190.10">
    <property type="entry name" value="MutM-like, N-terminal"/>
    <property type="match status" value="1"/>
</dbReference>
<comment type="subunit">
    <text evidence="4">Monomer.</text>
</comment>
<dbReference type="GO" id="GO:0003684">
    <property type="term" value="F:damaged DNA binding"/>
    <property type="evidence" value="ECO:0007669"/>
    <property type="project" value="InterPro"/>
</dbReference>
<evidence type="ECO:0000256" key="13">
    <source>
        <dbReference type="ARBA" id="ARBA00023268"/>
    </source>
</evidence>
<dbReference type="Gene3D" id="1.10.8.50">
    <property type="match status" value="1"/>
</dbReference>
<keyword evidence="14" id="KW-0326">Glycosidase</keyword>
<evidence type="ECO:0000256" key="2">
    <source>
        <dbReference type="ARBA" id="ARBA00001947"/>
    </source>
</evidence>
<evidence type="ECO:0000256" key="4">
    <source>
        <dbReference type="ARBA" id="ARBA00011245"/>
    </source>
</evidence>
<dbReference type="SUPFAM" id="SSF57716">
    <property type="entry name" value="Glucocorticoid receptor-like (DNA-binding domain)"/>
    <property type="match status" value="1"/>
</dbReference>
<dbReference type="InterPro" id="IPR015887">
    <property type="entry name" value="DNA_glyclase_Znf_dom_DNA_BS"/>
</dbReference>
<dbReference type="FunFam" id="1.10.8.50:FF:000003">
    <property type="entry name" value="Formamidopyrimidine-DNA glycosylase"/>
    <property type="match status" value="1"/>
</dbReference>
<dbReference type="InterPro" id="IPR000214">
    <property type="entry name" value="Znf_DNA_glyclase/AP_lyase"/>
</dbReference>
<dbReference type="InterPro" id="IPR020629">
    <property type="entry name" value="FPG_Glyclase"/>
</dbReference>
<dbReference type="GO" id="GO:0006284">
    <property type="term" value="P:base-excision repair"/>
    <property type="evidence" value="ECO:0007669"/>
    <property type="project" value="InterPro"/>
</dbReference>
<evidence type="ECO:0000259" key="18">
    <source>
        <dbReference type="PROSITE" id="PS51068"/>
    </source>
</evidence>
<evidence type="ECO:0000256" key="5">
    <source>
        <dbReference type="ARBA" id="ARBA00022723"/>
    </source>
</evidence>
<name>A0A2M7RK33_9BACT</name>
<reference evidence="19 20" key="1">
    <citation type="submission" date="2017-09" db="EMBL/GenBank/DDBJ databases">
        <title>Depth-based differentiation of microbial function through sediment-hosted aquifers and enrichment of novel symbionts in the deep terrestrial subsurface.</title>
        <authorList>
            <person name="Probst A.J."/>
            <person name="Ladd B."/>
            <person name="Jarett J.K."/>
            <person name="Geller-Mcgrath D.E."/>
            <person name="Sieber C.M."/>
            <person name="Emerson J.B."/>
            <person name="Anantharaman K."/>
            <person name="Thomas B.C."/>
            <person name="Malmstrom R."/>
            <person name="Stieglmeier M."/>
            <person name="Klingl A."/>
            <person name="Woyke T."/>
            <person name="Ryan C.M."/>
            <person name="Banfield J.F."/>
        </authorList>
    </citation>
    <scope>NUCLEOTIDE SEQUENCE [LARGE SCALE GENOMIC DNA]</scope>
    <source>
        <strain evidence="19">CG_4_10_14_0_8_um_filter_42_10</strain>
    </source>
</reference>
<keyword evidence="6" id="KW-0227">DNA damage</keyword>
<dbReference type="PROSITE" id="PS51066">
    <property type="entry name" value="ZF_FPG_2"/>
    <property type="match status" value="1"/>
</dbReference>
<feature type="domain" description="FPG-type" evidence="17">
    <location>
        <begin position="254"/>
        <end position="288"/>
    </location>
</feature>
<dbReference type="NCBIfam" id="NF002211">
    <property type="entry name" value="PRK01103.1"/>
    <property type="match status" value="1"/>
</dbReference>
<dbReference type="PANTHER" id="PTHR22993:SF9">
    <property type="entry name" value="FORMAMIDOPYRIMIDINE-DNA GLYCOSYLASE"/>
    <property type="match status" value="1"/>
</dbReference>
<dbReference type="EMBL" id="PFMD01000014">
    <property type="protein sequence ID" value="PIY97108.1"/>
    <property type="molecule type" value="Genomic_DNA"/>
</dbReference>
<dbReference type="InterPro" id="IPR012319">
    <property type="entry name" value="FPG_cat"/>
</dbReference>
<evidence type="ECO:0000256" key="15">
    <source>
        <dbReference type="ARBA" id="ARBA00044632"/>
    </source>
</evidence>
<dbReference type="InterPro" id="IPR010979">
    <property type="entry name" value="Ribosomal_uS13-like_H2TH"/>
</dbReference>
<evidence type="ECO:0000256" key="11">
    <source>
        <dbReference type="ARBA" id="ARBA00023204"/>
    </source>
</evidence>
<evidence type="ECO:0000256" key="3">
    <source>
        <dbReference type="ARBA" id="ARBA00009409"/>
    </source>
</evidence>
<keyword evidence="8" id="KW-0378">Hydrolase</keyword>
<evidence type="ECO:0000259" key="17">
    <source>
        <dbReference type="PROSITE" id="PS51066"/>
    </source>
</evidence>
<dbReference type="PROSITE" id="PS51068">
    <property type="entry name" value="FPG_CAT"/>
    <property type="match status" value="1"/>
</dbReference>
<comment type="cofactor">
    <cofactor evidence="2">
        <name>Zn(2+)</name>
        <dbReference type="ChEBI" id="CHEBI:29105"/>
    </cofactor>
</comment>
<dbReference type="CDD" id="cd08966">
    <property type="entry name" value="EcFpg-like_N"/>
    <property type="match status" value="1"/>
</dbReference>
<dbReference type="GO" id="GO:0034039">
    <property type="term" value="F:8-oxo-7,8-dihydroguanine DNA N-glycosylase activity"/>
    <property type="evidence" value="ECO:0007669"/>
    <property type="project" value="TreeGrafter"/>
</dbReference>
<evidence type="ECO:0000256" key="10">
    <source>
        <dbReference type="ARBA" id="ARBA00023125"/>
    </source>
</evidence>
<dbReference type="SUPFAM" id="SSF81624">
    <property type="entry name" value="N-terminal domain of MutM-like DNA repair proteins"/>
    <property type="match status" value="1"/>
</dbReference>
<gene>
    <name evidence="19" type="ORF">COY66_01215</name>
</gene>
<keyword evidence="10" id="KW-0238">DNA-binding</keyword>
<dbReference type="Proteomes" id="UP000230779">
    <property type="component" value="Unassembled WGS sequence"/>
</dbReference>
<evidence type="ECO:0000313" key="20">
    <source>
        <dbReference type="Proteomes" id="UP000230779"/>
    </source>
</evidence>
<keyword evidence="5" id="KW-0479">Metal-binding</keyword>
<dbReference type="PANTHER" id="PTHR22993">
    <property type="entry name" value="FORMAMIDOPYRIMIDINE-DNA GLYCOSYLASE"/>
    <property type="match status" value="1"/>
</dbReference>
<dbReference type="Pfam" id="PF06831">
    <property type="entry name" value="H2TH"/>
    <property type="match status" value="1"/>
</dbReference>
<dbReference type="GO" id="GO:0140078">
    <property type="term" value="F:class I DNA-(apurinic or apyrimidinic site) endonuclease activity"/>
    <property type="evidence" value="ECO:0007669"/>
    <property type="project" value="UniProtKB-EC"/>
</dbReference>
<keyword evidence="9" id="KW-0862">Zinc</keyword>
<dbReference type="SUPFAM" id="SSF46946">
    <property type="entry name" value="S13-like H2TH domain"/>
    <property type="match status" value="1"/>
</dbReference>
<keyword evidence="13" id="KW-0511">Multifunctional enzyme</keyword>
<comment type="catalytic activity">
    <reaction evidence="1">
        <text>Hydrolysis of DNA containing ring-opened 7-methylguanine residues, releasing 2,6-diamino-4-hydroxy-5-(N-methyl)formamidopyrimidine.</text>
        <dbReference type="EC" id="3.2.2.23"/>
    </reaction>
</comment>
<evidence type="ECO:0000256" key="7">
    <source>
        <dbReference type="ARBA" id="ARBA00022771"/>
    </source>
</evidence>
<dbReference type="Pfam" id="PF01149">
    <property type="entry name" value="Fapy_DNA_glyco"/>
    <property type="match status" value="1"/>
</dbReference>
<comment type="similarity">
    <text evidence="3">Belongs to the FPG family.</text>
</comment>
<dbReference type="SMART" id="SM01232">
    <property type="entry name" value="H2TH"/>
    <property type="match status" value="1"/>
</dbReference>
<dbReference type="InterPro" id="IPR035937">
    <property type="entry name" value="FPG_N"/>
</dbReference>
<comment type="caution">
    <text evidence="19">The sequence shown here is derived from an EMBL/GenBank/DDBJ whole genome shotgun (WGS) entry which is preliminary data.</text>
</comment>
<sequence>MSRMPELPEVQTIVSDLKRKLKGHVITKIWTDWPKSFFSFLPQIKKSIIGKKIIGVRRRAKNILIDFAGGKTMLIHLKMTGHLLYRDKAWRKKVTRNHPFHDSYNQYIRTVFYLDKSKELAFSDLRRFGEIMLFDTRRENELKRLKSLGPEPLDPQFDFSRFQKLASKKKGRVKSVLLNQSFISGIGNIYADEILWEAKIHPKTKMELLSRKQQTDLFRAIKKILKAAVKHRGTSVSDYRDAGGKKGGYQKIIKVYQRKDEPCYRCHTLIKKIKVNNRGTNFCPHCQKEK</sequence>
<comment type="catalytic activity">
    <reaction evidence="15">
        <text>2'-deoxyribonucleotide-(2'-deoxyribose 5'-phosphate)-2'-deoxyribonucleotide-DNA = a 3'-end 2'-deoxyribonucleotide-(2,3-dehydro-2,3-deoxyribose 5'-phosphate)-DNA + a 5'-end 5'-phospho-2'-deoxyribonucleoside-DNA + H(+)</text>
        <dbReference type="Rhea" id="RHEA:66592"/>
        <dbReference type="Rhea" id="RHEA-COMP:13180"/>
        <dbReference type="Rhea" id="RHEA-COMP:16897"/>
        <dbReference type="Rhea" id="RHEA-COMP:17067"/>
        <dbReference type="ChEBI" id="CHEBI:15378"/>
        <dbReference type="ChEBI" id="CHEBI:136412"/>
        <dbReference type="ChEBI" id="CHEBI:157695"/>
        <dbReference type="ChEBI" id="CHEBI:167181"/>
        <dbReference type="EC" id="4.2.99.18"/>
    </reaction>
</comment>
<keyword evidence="7 16" id="KW-0863">Zinc-finger</keyword>